<keyword evidence="4 6" id="KW-1133">Transmembrane helix</keyword>
<evidence type="ECO:0000256" key="4">
    <source>
        <dbReference type="ARBA" id="ARBA00022989"/>
    </source>
</evidence>
<evidence type="ECO:0000313" key="7">
    <source>
        <dbReference type="EMBL" id="TDX01577.1"/>
    </source>
</evidence>
<feature type="transmembrane region" description="Helical" evidence="6">
    <location>
        <begin position="5"/>
        <end position="22"/>
    </location>
</feature>
<keyword evidence="3 6" id="KW-0812">Transmembrane</keyword>
<feature type="transmembrane region" description="Helical" evidence="6">
    <location>
        <begin position="184"/>
        <end position="204"/>
    </location>
</feature>
<dbReference type="RefSeq" id="WP_133994222.1">
    <property type="nucleotide sequence ID" value="NZ_SODV01000001.1"/>
</dbReference>
<proteinExistence type="inferred from homology"/>
<comment type="similarity">
    <text evidence="2">Belongs to the TMEM19 family.</text>
</comment>
<organism evidence="7 8">
    <name type="scientific">Dinghuibacter silviterrae</name>
    <dbReference type="NCBI Taxonomy" id="1539049"/>
    <lineage>
        <taxon>Bacteria</taxon>
        <taxon>Pseudomonadati</taxon>
        <taxon>Bacteroidota</taxon>
        <taxon>Chitinophagia</taxon>
        <taxon>Chitinophagales</taxon>
        <taxon>Chitinophagaceae</taxon>
        <taxon>Dinghuibacter</taxon>
    </lineage>
</organism>
<feature type="transmembrane region" description="Helical" evidence="6">
    <location>
        <begin position="112"/>
        <end position="135"/>
    </location>
</feature>
<evidence type="ECO:0000256" key="3">
    <source>
        <dbReference type="ARBA" id="ARBA00022692"/>
    </source>
</evidence>
<comment type="caution">
    <text evidence="7">The sequence shown here is derived from an EMBL/GenBank/DDBJ whole genome shotgun (WGS) entry which is preliminary data.</text>
</comment>
<feature type="transmembrane region" description="Helical" evidence="6">
    <location>
        <begin position="216"/>
        <end position="232"/>
    </location>
</feature>
<evidence type="ECO:0000313" key="8">
    <source>
        <dbReference type="Proteomes" id="UP000294498"/>
    </source>
</evidence>
<dbReference type="Proteomes" id="UP000294498">
    <property type="component" value="Unassembled WGS sequence"/>
</dbReference>
<dbReference type="Pfam" id="PF01940">
    <property type="entry name" value="DUF92"/>
    <property type="match status" value="1"/>
</dbReference>
<reference evidence="7 8" key="1">
    <citation type="submission" date="2019-03" db="EMBL/GenBank/DDBJ databases">
        <title>Genomic Encyclopedia of Type Strains, Phase IV (KMG-IV): sequencing the most valuable type-strain genomes for metagenomic binning, comparative biology and taxonomic classification.</title>
        <authorList>
            <person name="Goeker M."/>
        </authorList>
    </citation>
    <scope>NUCLEOTIDE SEQUENCE [LARGE SCALE GENOMIC DNA]</scope>
    <source>
        <strain evidence="7 8">DSM 100059</strain>
    </source>
</reference>
<dbReference type="AlphaFoldDB" id="A0A4R8DVZ6"/>
<dbReference type="PANTHER" id="PTHR13353">
    <property type="entry name" value="TRANSMEMBRANE PROTEIN 19"/>
    <property type="match status" value="1"/>
</dbReference>
<gene>
    <name evidence="7" type="ORF">EDB95_2617</name>
</gene>
<name>A0A4R8DVZ6_9BACT</name>
<feature type="transmembrane region" description="Helical" evidence="6">
    <location>
        <begin position="156"/>
        <end position="178"/>
    </location>
</feature>
<evidence type="ECO:0000256" key="2">
    <source>
        <dbReference type="ARBA" id="ARBA00009012"/>
    </source>
</evidence>
<evidence type="ECO:0000256" key="6">
    <source>
        <dbReference type="SAM" id="Phobius"/>
    </source>
</evidence>
<evidence type="ECO:0000256" key="5">
    <source>
        <dbReference type="ARBA" id="ARBA00023136"/>
    </source>
</evidence>
<keyword evidence="8" id="KW-1185">Reference proteome</keyword>
<keyword evidence="5 6" id="KW-0472">Membrane</keyword>
<dbReference type="OrthoDB" id="9770047at2"/>
<dbReference type="EMBL" id="SODV01000001">
    <property type="protein sequence ID" value="TDX01577.1"/>
    <property type="molecule type" value="Genomic_DNA"/>
</dbReference>
<comment type="subcellular location">
    <subcellularLocation>
        <location evidence="1">Membrane</location>
        <topology evidence="1">Multi-pass membrane protein</topology>
    </subcellularLocation>
</comment>
<accession>A0A4R8DVZ6</accession>
<dbReference type="InterPro" id="IPR002794">
    <property type="entry name" value="DUF92_TMEM19"/>
</dbReference>
<feature type="transmembrane region" description="Helical" evidence="6">
    <location>
        <begin position="85"/>
        <end position="106"/>
    </location>
</feature>
<protein>
    <submittedName>
        <fullName evidence="7">Uncharacterized protein (TIGR00297 family)</fullName>
    </submittedName>
</protein>
<dbReference type="GO" id="GO:0016020">
    <property type="term" value="C:membrane"/>
    <property type="evidence" value="ECO:0007669"/>
    <property type="project" value="UniProtKB-SubCell"/>
</dbReference>
<dbReference type="PANTHER" id="PTHR13353:SF5">
    <property type="entry name" value="TRANSMEMBRANE PROTEIN 19"/>
    <property type="match status" value="1"/>
</dbReference>
<sequence>MTQDIPAIVIVGAGVTAAIYWRKLTPGAGLTGGLVAMFIYTGAGYAGLALLATFFVLATLATAWRREEKHSPYSGVRHQEKRYSGQVFANGGVAALAGILMILLPAQRPRLFVAMAAALSSATADTLSSELGIVYGRKFINIITWGPDTAGMDGVISLEGLLTGLFGSCLVAIVYAMGSSWGPGVLAVVFAGTVGNLADSVLGATLERQGKLTNNMVNLLNTLIAAALGGVLG</sequence>
<feature type="transmembrane region" description="Helical" evidence="6">
    <location>
        <begin position="42"/>
        <end position="64"/>
    </location>
</feature>
<evidence type="ECO:0000256" key="1">
    <source>
        <dbReference type="ARBA" id="ARBA00004141"/>
    </source>
</evidence>